<feature type="transmembrane region" description="Helical" evidence="12">
    <location>
        <begin position="259"/>
        <end position="277"/>
    </location>
</feature>
<evidence type="ECO:0000313" key="14">
    <source>
        <dbReference type="EMBL" id="VDP44023.1"/>
    </source>
</evidence>
<dbReference type="InterPro" id="IPR003968">
    <property type="entry name" value="K_chnl_volt-dep_Kv"/>
</dbReference>
<keyword evidence="2" id="KW-0813">Transport</keyword>
<evidence type="ECO:0000313" key="15">
    <source>
        <dbReference type="Proteomes" id="UP000270296"/>
    </source>
</evidence>
<evidence type="ECO:0000259" key="13">
    <source>
        <dbReference type="SMART" id="SM00225"/>
    </source>
</evidence>
<keyword evidence="4 12" id="KW-0812">Transmembrane</keyword>
<dbReference type="SUPFAM" id="SSF54695">
    <property type="entry name" value="POZ domain"/>
    <property type="match status" value="1"/>
</dbReference>
<dbReference type="PRINTS" id="PR01491">
    <property type="entry name" value="KVCHANNEL"/>
</dbReference>
<evidence type="ECO:0000256" key="4">
    <source>
        <dbReference type="ARBA" id="ARBA00022692"/>
    </source>
</evidence>
<keyword evidence="11" id="KW-0407">Ion channel</keyword>
<dbReference type="GO" id="GO:0005251">
    <property type="term" value="F:delayed rectifier potassium channel activity"/>
    <property type="evidence" value="ECO:0007669"/>
    <property type="project" value="TreeGrafter"/>
</dbReference>
<dbReference type="InterPro" id="IPR028325">
    <property type="entry name" value="VG_K_chnl"/>
</dbReference>
<dbReference type="FunFam" id="1.10.287.70:FF:000002">
    <property type="entry name" value="Potassium voltage-gated channel subfamily a member"/>
    <property type="match status" value="1"/>
</dbReference>
<evidence type="ECO:0000256" key="10">
    <source>
        <dbReference type="ARBA" id="ARBA00023136"/>
    </source>
</evidence>
<reference evidence="14 15" key="2">
    <citation type="submission" date="2018-11" db="EMBL/GenBank/DDBJ databases">
        <authorList>
            <consortium name="Pathogen Informatics"/>
        </authorList>
    </citation>
    <scope>NUCLEOTIDE SEQUENCE [LARGE SCALE GENOMIC DNA]</scope>
</reference>
<keyword evidence="8 12" id="KW-1133">Transmembrane helix</keyword>
<dbReference type="EMBL" id="UZAM01016617">
    <property type="protein sequence ID" value="VDP44023.1"/>
    <property type="molecule type" value="Genomic_DNA"/>
</dbReference>
<feature type="transmembrane region" description="Helical" evidence="12">
    <location>
        <begin position="227"/>
        <end position="247"/>
    </location>
</feature>
<evidence type="ECO:0000256" key="7">
    <source>
        <dbReference type="ARBA" id="ARBA00022958"/>
    </source>
</evidence>
<dbReference type="GO" id="GO:0051260">
    <property type="term" value="P:protein homooligomerization"/>
    <property type="evidence" value="ECO:0007669"/>
    <property type="project" value="InterPro"/>
</dbReference>
<organism evidence="16">
    <name type="scientific">Soboliphyme baturini</name>
    <dbReference type="NCBI Taxonomy" id="241478"/>
    <lineage>
        <taxon>Eukaryota</taxon>
        <taxon>Metazoa</taxon>
        <taxon>Ecdysozoa</taxon>
        <taxon>Nematoda</taxon>
        <taxon>Enoplea</taxon>
        <taxon>Dorylaimia</taxon>
        <taxon>Dioctophymatida</taxon>
        <taxon>Dioctophymatoidea</taxon>
        <taxon>Soboliphymatidae</taxon>
        <taxon>Soboliphyme</taxon>
    </lineage>
</organism>
<gene>
    <name evidence="14" type="ORF">SBAD_LOCUS11919</name>
</gene>
<keyword evidence="3" id="KW-0633">Potassium transport</keyword>
<reference evidence="16" key="1">
    <citation type="submission" date="2016-06" db="UniProtKB">
        <authorList>
            <consortium name="WormBaseParasite"/>
        </authorList>
    </citation>
    <scope>IDENTIFICATION</scope>
</reference>
<dbReference type="Pfam" id="PF00520">
    <property type="entry name" value="Ion_trans"/>
    <property type="match status" value="1"/>
</dbReference>
<dbReference type="PANTHER" id="PTHR11537">
    <property type="entry name" value="VOLTAGE-GATED POTASSIUM CHANNEL"/>
    <property type="match status" value="1"/>
</dbReference>
<dbReference type="Pfam" id="PF02214">
    <property type="entry name" value="BTB_2"/>
    <property type="match status" value="1"/>
</dbReference>
<feature type="domain" description="BTB" evidence="13">
    <location>
        <begin position="47"/>
        <end position="147"/>
    </location>
</feature>
<evidence type="ECO:0000256" key="8">
    <source>
        <dbReference type="ARBA" id="ARBA00022989"/>
    </source>
</evidence>
<accession>A0A183J7S1</accession>
<dbReference type="FunFam" id="1.20.120.350:FF:000071">
    <property type="entry name" value="Potassium voltage-gated channel protein shk-1"/>
    <property type="match status" value="1"/>
</dbReference>
<dbReference type="InterPro" id="IPR000210">
    <property type="entry name" value="BTB/POZ_dom"/>
</dbReference>
<evidence type="ECO:0000256" key="1">
    <source>
        <dbReference type="ARBA" id="ARBA00004141"/>
    </source>
</evidence>
<keyword evidence="7" id="KW-0630">Potassium</keyword>
<dbReference type="SUPFAM" id="SSF81324">
    <property type="entry name" value="Voltage-gated potassium channels"/>
    <property type="match status" value="1"/>
</dbReference>
<dbReference type="SMART" id="SM00225">
    <property type="entry name" value="BTB"/>
    <property type="match status" value="1"/>
</dbReference>
<dbReference type="WBParaSite" id="SBAD_0001231601-mRNA-1">
    <property type="protein sequence ID" value="SBAD_0001231601-mRNA-1"/>
    <property type="gene ID" value="SBAD_0001231601"/>
</dbReference>
<evidence type="ECO:0000256" key="2">
    <source>
        <dbReference type="ARBA" id="ARBA00022448"/>
    </source>
</evidence>
<keyword evidence="15" id="KW-1185">Reference proteome</keyword>
<dbReference type="InterPro" id="IPR027359">
    <property type="entry name" value="Volt_channel_dom_sf"/>
</dbReference>
<proteinExistence type="predicted"/>
<evidence type="ECO:0000313" key="16">
    <source>
        <dbReference type="WBParaSite" id="SBAD_0001231601-mRNA-1"/>
    </source>
</evidence>
<evidence type="ECO:0000256" key="3">
    <source>
        <dbReference type="ARBA" id="ARBA00022538"/>
    </source>
</evidence>
<dbReference type="AlphaFoldDB" id="A0A183J7S1"/>
<dbReference type="GO" id="GO:0001508">
    <property type="term" value="P:action potential"/>
    <property type="evidence" value="ECO:0007669"/>
    <property type="project" value="TreeGrafter"/>
</dbReference>
<protein>
    <submittedName>
        <fullName evidence="16">BTB domain-containing protein</fullName>
    </submittedName>
</protein>
<keyword evidence="9" id="KW-0406">Ion transport</keyword>
<dbReference type="InterPro" id="IPR011333">
    <property type="entry name" value="SKP1/BTB/POZ_sf"/>
</dbReference>
<feature type="transmembrane region" description="Helical" evidence="12">
    <location>
        <begin position="325"/>
        <end position="346"/>
    </location>
</feature>
<evidence type="ECO:0000256" key="5">
    <source>
        <dbReference type="ARBA" id="ARBA00022826"/>
    </source>
</evidence>
<evidence type="ECO:0000256" key="6">
    <source>
        <dbReference type="ARBA" id="ARBA00022882"/>
    </source>
</evidence>
<dbReference type="GO" id="GO:0008076">
    <property type="term" value="C:voltage-gated potassium channel complex"/>
    <property type="evidence" value="ECO:0007669"/>
    <property type="project" value="InterPro"/>
</dbReference>
<dbReference type="Proteomes" id="UP000270296">
    <property type="component" value="Unassembled WGS sequence"/>
</dbReference>
<dbReference type="FunFam" id="3.30.710.10:FF:000214">
    <property type="entry name" value="Potassium voltage-gated channel protein shk-1"/>
    <property type="match status" value="1"/>
</dbReference>
<comment type="subcellular location">
    <subcellularLocation>
        <location evidence="1">Membrane</location>
        <topology evidence="1">Multi-pass membrane protein</topology>
    </subcellularLocation>
</comment>
<dbReference type="InterPro" id="IPR003972">
    <property type="entry name" value="K_chnl_volt-dep_Kv1"/>
</dbReference>
<dbReference type="Gene3D" id="1.10.287.70">
    <property type="match status" value="1"/>
</dbReference>
<dbReference type="PRINTS" id="PR00169">
    <property type="entry name" value="KCHANNEL"/>
</dbReference>
<sequence>MSSIIIFLRPSVPVSVELNPDSAELCELNRTDSMSTEPPAPGISSSDIVTINVSGLRFQTTLKTLQRYPSTLLGNKLKRAPFYNADANEYFFDRHRLSFEAILYYYQSPGRLRRPTSIPVDTFVRELKFFEMDDEAMQIFWEHEGYCKPPKEPLPKNPLLRKIWLFMEYPDSSFAARFLAFFSVFVIVVSTLSFCLETIPELRNTYVNVSSDPLEDPDEREDFKNPFFVVEMLCICWFTVELFLRFISSPSKLDFCKSFMNIIDMVAILPFFINIAMTKNAGSSMSFAVLRVLRLVRVFRIFKLSRHSRGLQILGKTVKASVQELTLLIFFLGIGIVLFSSAVYFVESGIPGTKFESIPAAFWYSIVTMTTVGYGDLVPIGPLGKLVGSLCTIVGVLVLALPVPVIVANFKHFYRQETRLSYMNTLGGEPLEETFLIDDKSQSTDS</sequence>
<evidence type="ECO:0000256" key="9">
    <source>
        <dbReference type="ARBA" id="ARBA00023065"/>
    </source>
</evidence>
<keyword evidence="10 12" id="KW-0472">Membrane</keyword>
<dbReference type="Gene3D" id="3.30.710.10">
    <property type="entry name" value="Potassium Channel Kv1.1, Chain A"/>
    <property type="match status" value="1"/>
</dbReference>
<dbReference type="PANTHER" id="PTHR11537:SF113">
    <property type="entry name" value="POTASSIUM VOLTAGE-GATED CHANNEL PROTEIN SHAKER"/>
    <property type="match status" value="1"/>
</dbReference>
<keyword evidence="6" id="KW-0851">Voltage-gated channel</keyword>
<dbReference type="InterPro" id="IPR003131">
    <property type="entry name" value="T1-type_BTB"/>
</dbReference>
<dbReference type="Gene3D" id="1.20.120.350">
    <property type="entry name" value="Voltage-gated potassium channels. Chain C"/>
    <property type="match status" value="1"/>
</dbReference>
<evidence type="ECO:0000256" key="12">
    <source>
        <dbReference type="SAM" id="Phobius"/>
    </source>
</evidence>
<evidence type="ECO:0000256" key="11">
    <source>
        <dbReference type="ARBA" id="ARBA00023303"/>
    </source>
</evidence>
<dbReference type="InterPro" id="IPR005821">
    <property type="entry name" value="Ion_trans_dom"/>
</dbReference>
<dbReference type="OrthoDB" id="415460at2759"/>
<name>A0A183J7S1_9BILA</name>
<feature type="transmembrane region" description="Helical" evidence="12">
    <location>
        <begin position="386"/>
        <end position="410"/>
    </location>
</feature>
<feature type="transmembrane region" description="Helical" evidence="12">
    <location>
        <begin position="174"/>
        <end position="194"/>
    </location>
</feature>
<keyword evidence="5" id="KW-0631">Potassium channel</keyword>
<dbReference type="PRINTS" id="PR01496">
    <property type="entry name" value="SHAKERCHANEL"/>
</dbReference>